<evidence type="ECO:0000313" key="2">
    <source>
        <dbReference type="WBParaSite" id="nRc.2.0.1.t09214-RA"/>
    </source>
</evidence>
<protein>
    <submittedName>
        <fullName evidence="2">Uncharacterized protein</fullName>
    </submittedName>
</protein>
<keyword evidence="1" id="KW-1185">Reference proteome</keyword>
<sequence length="61" mass="6997">MLNSLIRLNVSDVVDNPFRFVPSEKLPILVHRYRSSTQAGHVDVLLVLLYFQLLRFLGKTG</sequence>
<name>A0A915I795_ROMCU</name>
<dbReference type="AlphaFoldDB" id="A0A915I795"/>
<proteinExistence type="predicted"/>
<dbReference type="WBParaSite" id="nRc.2.0.1.t09214-RA">
    <property type="protein sequence ID" value="nRc.2.0.1.t09214-RA"/>
    <property type="gene ID" value="nRc.2.0.1.g09214"/>
</dbReference>
<dbReference type="Proteomes" id="UP000887565">
    <property type="component" value="Unplaced"/>
</dbReference>
<accession>A0A915I795</accession>
<evidence type="ECO:0000313" key="1">
    <source>
        <dbReference type="Proteomes" id="UP000887565"/>
    </source>
</evidence>
<organism evidence="1 2">
    <name type="scientific">Romanomermis culicivorax</name>
    <name type="common">Nematode worm</name>
    <dbReference type="NCBI Taxonomy" id="13658"/>
    <lineage>
        <taxon>Eukaryota</taxon>
        <taxon>Metazoa</taxon>
        <taxon>Ecdysozoa</taxon>
        <taxon>Nematoda</taxon>
        <taxon>Enoplea</taxon>
        <taxon>Dorylaimia</taxon>
        <taxon>Mermithida</taxon>
        <taxon>Mermithoidea</taxon>
        <taxon>Mermithidae</taxon>
        <taxon>Romanomermis</taxon>
    </lineage>
</organism>
<reference evidence="2" key="1">
    <citation type="submission" date="2022-11" db="UniProtKB">
        <authorList>
            <consortium name="WormBaseParasite"/>
        </authorList>
    </citation>
    <scope>IDENTIFICATION</scope>
</reference>